<reference evidence="2" key="1">
    <citation type="journal article" date="2012" name="PLoS Genet.">
        <title>The genomes of the fungal plant pathogens Cladosporium fulvum and Dothistroma septosporum reveal adaptation to different hosts and lifestyles but also signatures of common ancestry.</title>
        <authorList>
            <person name="de Wit P.J.G.M."/>
            <person name="van der Burgt A."/>
            <person name="Oekmen B."/>
            <person name="Stergiopoulos I."/>
            <person name="Abd-Elsalam K.A."/>
            <person name="Aerts A.L."/>
            <person name="Bahkali A.H."/>
            <person name="Beenen H.G."/>
            <person name="Chettri P."/>
            <person name="Cox M.P."/>
            <person name="Datema E."/>
            <person name="de Vries R.P."/>
            <person name="Dhillon B."/>
            <person name="Ganley A.R."/>
            <person name="Griffiths S.A."/>
            <person name="Guo Y."/>
            <person name="Hamelin R.C."/>
            <person name="Henrissat B."/>
            <person name="Kabir M.S."/>
            <person name="Jashni M.K."/>
            <person name="Kema G."/>
            <person name="Klaubauf S."/>
            <person name="Lapidus A."/>
            <person name="Levasseur A."/>
            <person name="Lindquist E."/>
            <person name="Mehrabi R."/>
            <person name="Ohm R.A."/>
            <person name="Owen T.J."/>
            <person name="Salamov A."/>
            <person name="Schwelm A."/>
            <person name="Schijlen E."/>
            <person name="Sun H."/>
            <person name="van den Burg H.A."/>
            <person name="van Ham R.C.H.J."/>
            <person name="Zhang S."/>
            <person name="Goodwin S.B."/>
            <person name="Grigoriev I.V."/>
            <person name="Collemare J."/>
            <person name="Bradshaw R.E."/>
        </authorList>
    </citation>
    <scope>NUCLEOTIDE SEQUENCE [LARGE SCALE GENOMIC DNA]</scope>
    <source>
        <strain evidence="2">NZE10 / CBS 128990</strain>
    </source>
</reference>
<dbReference type="AlphaFoldDB" id="N1PPZ9"/>
<proteinExistence type="predicted"/>
<gene>
    <name evidence="1" type="ORF">DOTSEDRAFT_71274</name>
</gene>
<sequence>MEIEATYSPTCMASRCRLAPNTGPSLSSTPARHRLPVTASALGKASDAQSTTTNLLAPISRLLLTPQHHHQRRSS</sequence>
<organism evidence="1 2">
    <name type="scientific">Dothistroma septosporum (strain NZE10 / CBS 128990)</name>
    <name type="common">Red band needle blight fungus</name>
    <name type="synonym">Mycosphaerella pini</name>
    <dbReference type="NCBI Taxonomy" id="675120"/>
    <lineage>
        <taxon>Eukaryota</taxon>
        <taxon>Fungi</taxon>
        <taxon>Dikarya</taxon>
        <taxon>Ascomycota</taxon>
        <taxon>Pezizomycotina</taxon>
        <taxon>Dothideomycetes</taxon>
        <taxon>Dothideomycetidae</taxon>
        <taxon>Mycosphaerellales</taxon>
        <taxon>Mycosphaerellaceae</taxon>
        <taxon>Dothistroma</taxon>
    </lineage>
</organism>
<protein>
    <submittedName>
        <fullName evidence="1">Uncharacterized protein</fullName>
    </submittedName>
</protein>
<reference evidence="1 2" key="2">
    <citation type="journal article" date="2012" name="PLoS Pathog.">
        <title>Diverse lifestyles and strategies of plant pathogenesis encoded in the genomes of eighteen Dothideomycetes fungi.</title>
        <authorList>
            <person name="Ohm R.A."/>
            <person name="Feau N."/>
            <person name="Henrissat B."/>
            <person name="Schoch C.L."/>
            <person name="Horwitz B.A."/>
            <person name="Barry K.W."/>
            <person name="Condon B.J."/>
            <person name="Copeland A.C."/>
            <person name="Dhillon B."/>
            <person name="Glaser F."/>
            <person name="Hesse C.N."/>
            <person name="Kosti I."/>
            <person name="LaButti K."/>
            <person name="Lindquist E.A."/>
            <person name="Lucas S."/>
            <person name="Salamov A.A."/>
            <person name="Bradshaw R.E."/>
            <person name="Ciuffetti L."/>
            <person name="Hamelin R.C."/>
            <person name="Kema G.H.J."/>
            <person name="Lawrence C."/>
            <person name="Scott J.A."/>
            <person name="Spatafora J.W."/>
            <person name="Turgeon B.G."/>
            <person name="de Wit P.J.G.M."/>
            <person name="Zhong S."/>
            <person name="Goodwin S.B."/>
            <person name="Grigoriev I.V."/>
        </authorList>
    </citation>
    <scope>NUCLEOTIDE SEQUENCE [LARGE SCALE GENOMIC DNA]</scope>
    <source>
        <strain evidence="2">NZE10 / CBS 128990</strain>
    </source>
</reference>
<dbReference type="HOGENOM" id="CLU_2671034_0_0_1"/>
<accession>N1PPZ9</accession>
<evidence type="ECO:0000313" key="1">
    <source>
        <dbReference type="EMBL" id="EME45506.1"/>
    </source>
</evidence>
<dbReference type="Proteomes" id="UP000016933">
    <property type="component" value="Unassembled WGS sequence"/>
</dbReference>
<evidence type="ECO:0000313" key="2">
    <source>
        <dbReference type="Proteomes" id="UP000016933"/>
    </source>
</evidence>
<keyword evidence="2" id="KW-1185">Reference proteome</keyword>
<dbReference type="EMBL" id="KB446538">
    <property type="protein sequence ID" value="EME45506.1"/>
    <property type="molecule type" value="Genomic_DNA"/>
</dbReference>
<name>N1PPZ9_DOTSN</name>